<organism evidence="1 2">
    <name type="scientific">Mesorhizobium huakuii</name>
    <dbReference type="NCBI Taxonomy" id="28104"/>
    <lineage>
        <taxon>Bacteria</taxon>
        <taxon>Pseudomonadati</taxon>
        <taxon>Pseudomonadota</taxon>
        <taxon>Alphaproteobacteria</taxon>
        <taxon>Hyphomicrobiales</taxon>
        <taxon>Phyllobacteriaceae</taxon>
        <taxon>Mesorhizobium</taxon>
    </lineage>
</organism>
<dbReference type="Proteomes" id="UP000515465">
    <property type="component" value="Chromosome"/>
</dbReference>
<name>A0A7G6T2B6_9HYPH</name>
<sequence>MWASVPADAPLQVILRRSDLDNLFLSIRECIIGQSDLSSCLQALTHGDTESAQKHFDAALLHQRNAISQIDNLVMHAMTTAKPVQNG</sequence>
<dbReference type="AlphaFoldDB" id="A0A7G6T2B6"/>
<evidence type="ECO:0000313" key="1">
    <source>
        <dbReference type="EMBL" id="QND60898.1"/>
    </source>
</evidence>
<gene>
    <name evidence="1" type="ORF">HB778_33750</name>
</gene>
<dbReference type="RefSeq" id="WP_183460132.1">
    <property type="nucleotide sequence ID" value="NZ_CP050296.1"/>
</dbReference>
<protein>
    <submittedName>
        <fullName evidence="1">Uncharacterized protein</fullName>
    </submittedName>
</protein>
<reference evidence="2" key="1">
    <citation type="journal article" date="2020" name="Mol. Plant Microbe">
        <title>Rhizobial microsymbionts of the narrowly endemic Oxytropis species growing in Kamchatka are characterized by significant genetic diversity and possess a set of genes that are associated with T3SS and T6SS secretion systems and can affect the development of symbiosis.</title>
        <authorList>
            <person name="Safronova V."/>
            <person name="Guro P."/>
            <person name="Sazanova A."/>
            <person name="Kuznetsova I."/>
            <person name="Belimov A."/>
            <person name="Yakubov V."/>
            <person name="Chirak E."/>
            <person name="Afonin A."/>
            <person name="Gogolev Y."/>
            <person name="Andronov E."/>
            <person name="Tikhonovich I."/>
        </authorList>
    </citation>
    <scope>NUCLEOTIDE SEQUENCE [LARGE SCALE GENOMIC DNA]</scope>
    <source>
        <strain evidence="2">583</strain>
    </source>
</reference>
<proteinExistence type="predicted"/>
<accession>A0A7G6T2B6</accession>
<dbReference type="EMBL" id="CP050296">
    <property type="protein sequence ID" value="QND60898.1"/>
    <property type="molecule type" value="Genomic_DNA"/>
</dbReference>
<evidence type="ECO:0000313" key="2">
    <source>
        <dbReference type="Proteomes" id="UP000515465"/>
    </source>
</evidence>